<dbReference type="PANTHER" id="PTHR45890:SF1">
    <property type="entry name" value="AARF DOMAIN CONTAINING KINASE 2"/>
    <property type="match status" value="1"/>
</dbReference>
<organism evidence="5 6">
    <name type="scientific">Elaeophora elaphi</name>
    <dbReference type="NCBI Taxonomy" id="1147741"/>
    <lineage>
        <taxon>Eukaryota</taxon>
        <taxon>Metazoa</taxon>
        <taxon>Ecdysozoa</taxon>
        <taxon>Nematoda</taxon>
        <taxon>Chromadorea</taxon>
        <taxon>Rhabditida</taxon>
        <taxon>Spirurina</taxon>
        <taxon>Spiruromorpha</taxon>
        <taxon>Filarioidea</taxon>
        <taxon>Onchocercidae</taxon>
        <taxon>Elaeophora</taxon>
    </lineage>
</organism>
<dbReference type="SUPFAM" id="SSF52218">
    <property type="entry name" value="Flavoproteins"/>
    <property type="match status" value="1"/>
</dbReference>
<evidence type="ECO:0000313" key="6">
    <source>
        <dbReference type="WBParaSite" id="EEL_0000761901-mRNA-1"/>
    </source>
</evidence>
<evidence type="ECO:0000256" key="2">
    <source>
        <dbReference type="SAM" id="MobiDB-lite"/>
    </source>
</evidence>
<evidence type="ECO:0000313" key="5">
    <source>
        <dbReference type="Proteomes" id="UP000050640"/>
    </source>
</evidence>
<dbReference type="GO" id="GO:0005739">
    <property type="term" value="C:mitochondrion"/>
    <property type="evidence" value="ECO:0007669"/>
    <property type="project" value="TreeGrafter"/>
</dbReference>
<evidence type="ECO:0000259" key="4">
    <source>
        <dbReference type="PROSITE" id="PS50902"/>
    </source>
</evidence>
<dbReference type="Proteomes" id="UP000050640">
    <property type="component" value="Unplaced"/>
</dbReference>
<dbReference type="GO" id="GO:0010181">
    <property type="term" value="F:FMN binding"/>
    <property type="evidence" value="ECO:0007669"/>
    <property type="project" value="InterPro"/>
</dbReference>
<dbReference type="STRING" id="1147741.A0A0R3RZ77"/>
<feature type="compositionally biased region" description="Basic and acidic residues" evidence="2">
    <location>
        <begin position="842"/>
        <end position="861"/>
    </location>
</feature>
<keyword evidence="3" id="KW-0472">Membrane</keyword>
<keyword evidence="3" id="KW-0812">Transmembrane</keyword>
<dbReference type="InterPro" id="IPR052402">
    <property type="entry name" value="ADCK_kinase"/>
</dbReference>
<feature type="domain" description="Flavodoxin-like" evidence="4">
    <location>
        <begin position="667"/>
        <end position="816"/>
    </location>
</feature>
<dbReference type="AlphaFoldDB" id="A0A0R3RZ77"/>
<dbReference type="InterPro" id="IPR004147">
    <property type="entry name" value="ABC1_dom"/>
</dbReference>
<dbReference type="Pfam" id="PF00258">
    <property type="entry name" value="Flavodoxin_1"/>
    <property type="match status" value="1"/>
</dbReference>
<feature type="transmembrane region" description="Helical" evidence="3">
    <location>
        <begin position="128"/>
        <end position="152"/>
    </location>
</feature>
<dbReference type="WBParaSite" id="EEL_0000761901-mRNA-1">
    <property type="protein sequence ID" value="EEL_0000761901-mRNA-1"/>
    <property type="gene ID" value="EEL_0000761901"/>
</dbReference>
<dbReference type="Gene3D" id="3.40.50.360">
    <property type="match status" value="1"/>
</dbReference>
<proteinExistence type="inferred from homology"/>
<sequence length="861" mass="99432">MLESVNAIKQILKCVTSAKCQQHFRVFCLRNNIFRIRTARKKRKLRDVLLFCSGLLTKPIIQDARCKDQLQLSKLICQTPQTQVKTVKEEDPWMATSSRIEAVSPNNGYFSIRIIMYLYRTTVRAIKIMLRIVSLSLFFTPFLITFPFAYFWSGFEELWWRWMLWMLQRSGPTFIKLGQWASTRRDIFTKNFCDRMSVLHTKTTCRPWHRSQHALNDLFGDSRWKDFLLSIEADPVGSGCIAEVYKGILDVYAFEKITGIHLPFAKNRYVDVAIKTAKDGVRESIDIDLSIMQCAVRLMEIIMPRLSYINPVSCLSQFKEVLELQVDLRNEARALKRFGNNFDPIKTRIRFPEVICYSKDVIIETFEDGLYINRLVTDEQLVEHSKLKKKIALIGVRALLKMIFVDNFVHGDLHPGNILLRFIPTYLLRTKWKNLVFKGIIKSYITMSGGTRISYDDYGLDESGEPTLVILDTGIALEETTQNLQKLRLLFRAVIDKRGRDVGALLLLHSPNQHCKNPDQFCDEVDQVVQIARSKNNLRKLNISEMLNELFLIVSRHQVALDPSFTTVVLAVIVLEGLGRSLDPDLDLFHCARPKVMSAHSAYASSLTNFMRVVERDDVLLYVTAAVGIFMPGCVYMFYQYAHKLYTGYVEKRELRKREEQLERQAVTIFYAEGKGNVEELAHHIGAHLEYEGLPIVNLADIETKTFMKYRGIGLFLMDCTFDGNELESTEWFLEFLEDLAFDKRVTNLPCRQMHFAVLGIGNPRRDHKQYNRIARALTRRLNSIGAVALYPLCYICSHSNAELEKQAAAWASRIAQVLDKYETRITKCSRSFWYYDSDSDDSNKSDSDKGQEFLSDHSII</sequence>
<name>A0A0R3RZ77_9BILA</name>
<keyword evidence="3" id="KW-1133">Transmembrane helix</keyword>
<dbReference type="Pfam" id="PF03109">
    <property type="entry name" value="ABC1"/>
    <property type="match status" value="1"/>
</dbReference>
<evidence type="ECO:0000256" key="1">
    <source>
        <dbReference type="ARBA" id="ARBA00009670"/>
    </source>
</evidence>
<dbReference type="SUPFAM" id="SSF56112">
    <property type="entry name" value="Protein kinase-like (PK-like)"/>
    <property type="match status" value="1"/>
</dbReference>
<dbReference type="PANTHER" id="PTHR45890">
    <property type="entry name" value="AARF DOMAIN CONTAINING KINASE 2 (PREDICTED)"/>
    <property type="match status" value="1"/>
</dbReference>
<comment type="similarity">
    <text evidence="1">Belongs to the protein kinase superfamily. ADCK protein kinase family.</text>
</comment>
<dbReference type="InterPro" id="IPR008254">
    <property type="entry name" value="Flavodoxin/NO_synth"/>
</dbReference>
<dbReference type="InterPro" id="IPR011009">
    <property type="entry name" value="Kinase-like_dom_sf"/>
</dbReference>
<dbReference type="InterPro" id="IPR029039">
    <property type="entry name" value="Flavoprotein-like_sf"/>
</dbReference>
<evidence type="ECO:0000256" key="3">
    <source>
        <dbReference type="SAM" id="Phobius"/>
    </source>
</evidence>
<feature type="transmembrane region" description="Helical" evidence="3">
    <location>
        <begin position="619"/>
        <end position="639"/>
    </location>
</feature>
<protein>
    <submittedName>
        <fullName evidence="6">Flavodoxin-like domain-containing protein</fullName>
    </submittedName>
</protein>
<accession>A0A0R3RZ77</accession>
<feature type="region of interest" description="Disordered" evidence="2">
    <location>
        <begin position="839"/>
        <end position="861"/>
    </location>
</feature>
<reference evidence="6" key="1">
    <citation type="submission" date="2017-02" db="UniProtKB">
        <authorList>
            <consortium name="WormBaseParasite"/>
        </authorList>
    </citation>
    <scope>IDENTIFICATION</scope>
</reference>
<dbReference type="PROSITE" id="PS50902">
    <property type="entry name" value="FLAVODOXIN_LIKE"/>
    <property type="match status" value="1"/>
</dbReference>
<keyword evidence="5" id="KW-1185">Reference proteome</keyword>